<feature type="region of interest" description="Disordered" evidence="1">
    <location>
        <begin position="227"/>
        <end position="257"/>
    </location>
</feature>
<feature type="compositionally biased region" description="Basic and acidic residues" evidence="1">
    <location>
        <begin position="227"/>
        <end position="246"/>
    </location>
</feature>
<evidence type="ECO:0000313" key="2">
    <source>
        <dbReference type="EMBL" id="KIY61641.1"/>
    </source>
</evidence>
<evidence type="ECO:0000256" key="1">
    <source>
        <dbReference type="SAM" id="MobiDB-lite"/>
    </source>
</evidence>
<accession>A0A0D7AWG2</accession>
<dbReference type="EMBL" id="KN880900">
    <property type="protein sequence ID" value="KIY61641.1"/>
    <property type="molecule type" value="Genomic_DNA"/>
</dbReference>
<feature type="compositionally biased region" description="Basic residues" evidence="1">
    <location>
        <begin position="247"/>
        <end position="257"/>
    </location>
</feature>
<sequence length="257" mass="29143">MSSTATSDDEPRPHSSLIFLPADRRYSSSRSVTCDAFSSQSIRRGYQCNTELCKCSPSSHLKDLPKRAQPCQILWQMGDALNKITIEPESELCIIGDLKQLFLNDVLIPIVRGNCDFRVLAASFDPSLTHSLCWVALKLVDFSLQCAVIKFEQINPSVRKSVVNEIMHTVHWQDTPDYDLDHHLLHTYNCELREKAMGNGEHLRYITVLDAMMDVLLDALNRPAVCKEPETSSKRKRSSGSDDRQTKSKRHHNETNA</sequence>
<protein>
    <submittedName>
        <fullName evidence="2">Uncharacterized protein</fullName>
    </submittedName>
</protein>
<gene>
    <name evidence="2" type="ORF">CYLTODRAFT_495151</name>
</gene>
<dbReference type="Proteomes" id="UP000054007">
    <property type="component" value="Unassembled WGS sequence"/>
</dbReference>
<organism evidence="2 3">
    <name type="scientific">Cylindrobasidium torrendii FP15055 ss-10</name>
    <dbReference type="NCBI Taxonomy" id="1314674"/>
    <lineage>
        <taxon>Eukaryota</taxon>
        <taxon>Fungi</taxon>
        <taxon>Dikarya</taxon>
        <taxon>Basidiomycota</taxon>
        <taxon>Agaricomycotina</taxon>
        <taxon>Agaricomycetes</taxon>
        <taxon>Agaricomycetidae</taxon>
        <taxon>Agaricales</taxon>
        <taxon>Marasmiineae</taxon>
        <taxon>Physalacriaceae</taxon>
        <taxon>Cylindrobasidium</taxon>
    </lineage>
</organism>
<dbReference type="AlphaFoldDB" id="A0A0D7AWG2"/>
<keyword evidence="3" id="KW-1185">Reference proteome</keyword>
<reference evidence="2 3" key="1">
    <citation type="journal article" date="2015" name="Fungal Genet. Biol.">
        <title>Evolution of novel wood decay mechanisms in Agaricales revealed by the genome sequences of Fistulina hepatica and Cylindrobasidium torrendii.</title>
        <authorList>
            <person name="Floudas D."/>
            <person name="Held B.W."/>
            <person name="Riley R."/>
            <person name="Nagy L.G."/>
            <person name="Koehler G."/>
            <person name="Ransdell A.S."/>
            <person name="Younus H."/>
            <person name="Chow J."/>
            <person name="Chiniquy J."/>
            <person name="Lipzen A."/>
            <person name="Tritt A."/>
            <person name="Sun H."/>
            <person name="Haridas S."/>
            <person name="LaButti K."/>
            <person name="Ohm R.A."/>
            <person name="Kues U."/>
            <person name="Blanchette R.A."/>
            <person name="Grigoriev I.V."/>
            <person name="Minto R.E."/>
            <person name="Hibbett D.S."/>
        </authorList>
    </citation>
    <scope>NUCLEOTIDE SEQUENCE [LARGE SCALE GENOMIC DNA]</scope>
    <source>
        <strain evidence="2 3">FP15055 ss-10</strain>
    </source>
</reference>
<proteinExistence type="predicted"/>
<name>A0A0D7AWG2_9AGAR</name>
<evidence type="ECO:0000313" key="3">
    <source>
        <dbReference type="Proteomes" id="UP000054007"/>
    </source>
</evidence>